<feature type="compositionally biased region" description="Polar residues" evidence="1">
    <location>
        <begin position="528"/>
        <end position="538"/>
    </location>
</feature>
<feature type="compositionally biased region" description="Polar residues" evidence="1">
    <location>
        <begin position="548"/>
        <end position="557"/>
    </location>
</feature>
<feature type="compositionally biased region" description="Acidic residues" evidence="1">
    <location>
        <begin position="507"/>
        <end position="516"/>
    </location>
</feature>
<feature type="region of interest" description="Disordered" evidence="1">
    <location>
        <begin position="323"/>
        <end position="355"/>
    </location>
</feature>
<dbReference type="Proteomes" id="UP000034805">
    <property type="component" value="Unassembled WGS sequence"/>
</dbReference>
<feature type="region of interest" description="Disordered" evidence="1">
    <location>
        <begin position="198"/>
        <end position="219"/>
    </location>
</feature>
<protein>
    <submittedName>
        <fullName evidence="2">Uncharacterized protein</fullName>
    </submittedName>
</protein>
<feature type="region of interest" description="Disordered" evidence="1">
    <location>
        <begin position="506"/>
        <end position="563"/>
    </location>
</feature>
<proteinExistence type="predicted"/>
<feature type="region of interest" description="Disordered" evidence="1">
    <location>
        <begin position="580"/>
        <end position="614"/>
    </location>
</feature>
<evidence type="ECO:0000313" key="3">
    <source>
        <dbReference type="Proteomes" id="UP000034805"/>
    </source>
</evidence>
<accession>A0A0P7WRG1</accession>
<evidence type="ECO:0000256" key="1">
    <source>
        <dbReference type="SAM" id="MobiDB-lite"/>
    </source>
</evidence>
<evidence type="ECO:0000313" key="2">
    <source>
        <dbReference type="EMBL" id="KPP64443.1"/>
    </source>
</evidence>
<reference evidence="2 3" key="1">
    <citation type="submission" date="2015-08" db="EMBL/GenBank/DDBJ databases">
        <title>The genome of the Asian arowana (Scleropages formosus).</title>
        <authorList>
            <person name="Tan M.H."/>
            <person name="Gan H.M."/>
            <person name="Croft L.J."/>
            <person name="Austin C.M."/>
        </authorList>
    </citation>
    <scope>NUCLEOTIDE SEQUENCE [LARGE SCALE GENOMIC DNA]</scope>
    <source>
        <strain evidence="2">Aro1</strain>
    </source>
</reference>
<gene>
    <name evidence="2" type="ORF">Z043_117213</name>
</gene>
<feature type="region of interest" description="Disordered" evidence="1">
    <location>
        <begin position="637"/>
        <end position="679"/>
    </location>
</feature>
<feature type="compositionally biased region" description="Basic and acidic residues" evidence="1">
    <location>
        <begin position="323"/>
        <end position="332"/>
    </location>
</feature>
<name>A0A0P7WRG1_SCLFO</name>
<dbReference type="STRING" id="113540.ENSSFOP00015028034"/>
<organism evidence="2 3">
    <name type="scientific">Scleropages formosus</name>
    <name type="common">Asian bonytongue</name>
    <name type="synonym">Osteoglossum formosum</name>
    <dbReference type="NCBI Taxonomy" id="113540"/>
    <lineage>
        <taxon>Eukaryota</taxon>
        <taxon>Metazoa</taxon>
        <taxon>Chordata</taxon>
        <taxon>Craniata</taxon>
        <taxon>Vertebrata</taxon>
        <taxon>Euteleostomi</taxon>
        <taxon>Actinopterygii</taxon>
        <taxon>Neopterygii</taxon>
        <taxon>Teleostei</taxon>
        <taxon>Osteoglossocephala</taxon>
        <taxon>Osteoglossomorpha</taxon>
        <taxon>Osteoglossiformes</taxon>
        <taxon>Osteoglossidae</taxon>
        <taxon>Scleropages</taxon>
    </lineage>
</organism>
<comment type="caution">
    <text evidence="2">The sequence shown here is derived from an EMBL/GenBank/DDBJ whole genome shotgun (WGS) entry which is preliminary data.</text>
</comment>
<dbReference type="AlphaFoldDB" id="A0A0P7WRG1"/>
<dbReference type="EMBL" id="JARO02007037">
    <property type="protein sequence ID" value="KPP64443.1"/>
    <property type="molecule type" value="Genomic_DNA"/>
</dbReference>
<sequence length="679" mass="74846">MKHPCPVLTRAGDDKPGCPPLQPLSVELLSPAPMSTPLALSLLSKYHLRLQDAFLIPKPNQTDVSREDVVDVNGLDKLTKTDREDKYKVTRARMVHDTNRQKSFSSFAFCAEEEDGDFVLQGGGACEHKIMSENLESPCTIIKEKAPSENDRGDDHESKDEDLPCVFESPAMDAGLNPECAIITNEDGKAKSLMLEKSLSDDESSNLHPSPRLKSGGGCGDLQDNCPSEIEVLFYLPDWGAMRKTLTPKGTSQTVRAVLDNVMELLSRSPPQDFEGSVYESRDCLGAKLLKSLSKTQECGNQLQENFFPEAEFGHEVSSDLALPDKHTKEPSQDSDIGSEHPLCQEAHPGDVPVEDTGCLPESTIWEDIFDYDCEEPVRVKTTVLHCSPKENHFSVQASPAEQENSKLDESIDLFGDDDEMFIQASMFDPSHVIEDTKKQSPGVSMDEPGSLVQQVKDATAIGKKGGENKYLRDLSCTHHSASPEREDFDCSQQLFSVNFDLGYSIDEPDEEDLDNGDGKEQLPDSVIQENTSNTVPLTSDRPLPFPQNLSNSTPANHQVKGQPWVSLGALPVSPLERRCQDVSSGPFSTSSPLFRSPRRTDSHEGKKELSGSGRHIIALKEGLSSFRRSLLQCGGPFSREKQATSPTEPCKNDSDEEVLVQPRRRRRVNPLASPEASH</sequence>
<feature type="compositionally biased region" description="Polar residues" evidence="1">
    <location>
        <begin position="582"/>
        <end position="594"/>
    </location>
</feature>
<feature type="compositionally biased region" description="Basic and acidic residues" evidence="1">
    <location>
        <begin position="599"/>
        <end position="610"/>
    </location>
</feature>